<evidence type="ECO:0000313" key="3">
    <source>
        <dbReference type="Proteomes" id="UP001243330"/>
    </source>
</evidence>
<protein>
    <submittedName>
        <fullName evidence="2">Uncharacterized protein</fullName>
    </submittedName>
</protein>
<name>A0AAD9AK07_9PEZI</name>
<keyword evidence="3" id="KW-1185">Reference proteome</keyword>
<gene>
    <name evidence="2" type="ORF">CCHR01_07985</name>
</gene>
<dbReference type="EMBL" id="JAQOWY010000145">
    <property type="protein sequence ID" value="KAK1849388.1"/>
    <property type="molecule type" value="Genomic_DNA"/>
</dbReference>
<evidence type="ECO:0000313" key="2">
    <source>
        <dbReference type="EMBL" id="KAK1849388.1"/>
    </source>
</evidence>
<accession>A0AAD9AK07</accession>
<dbReference type="AlphaFoldDB" id="A0AAD9AK07"/>
<sequence>MTKSASFGSAVSLGHFHNTQPMPECASSPGSSIDELEHYSPSHGRAGKQRETCASLDLGSHSVIWRDGGSQAVTNRDFQCGVCVSGSAKKCLFLFRNVFVYMFTSGCT</sequence>
<dbReference type="Proteomes" id="UP001243330">
    <property type="component" value="Unassembled WGS sequence"/>
</dbReference>
<evidence type="ECO:0000256" key="1">
    <source>
        <dbReference type="SAM" id="MobiDB-lite"/>
    </source>
</evidence>
<proteinExistence type="predicted"/>
<comment type="caution">
    <text evidence="2">The sequence shown here is derived from an EMBL/GenBank/DDBJ whole genome shotgun (WGS) entry which is preliminary data.</text>
</comment>
<organism evidence="2 3">
    <name type="scientific">Colletotrichum chrysophilum</name>
    <dbReference type="NCBI Taxonomy" id="1836956"/>
    <lineage>
        <taxon>Eukaryota</taxon>
        <taxon>Fungi</taxon>
        <taxon>Dikarya</taxon>
        <taxon>Ascomycota</taxon>
        <taxon>Pezizomycotina</taxon>
        <taxon>Sordariomycetes</taxon>
        <taxon>Hypocreomycetidae</taxon>
        <taxon>Glomerellales</taxon>
        <taxon>Glomerellaceae</taxon>
        <taxon>Colletotrichum</taxon>
        <taxon>Colletotrichum gloeosporioides species complex</taxon>
    </lineage>
</organism>
<feature type="region of interest" description="Disordered" evidence="1">
    <location>
        <begin position="18"/>
        <end position="48"/>
    </location>
</feature>
<reference evidence="2" key="1">
    <citation type="submission" date="2023-01" db="EMBL/GenBank/DDBJ databases">
        <title>Colletotrichum chrysophilum M932 genome sequence.</title>
        <authorList>
            <person name="Baroncelli R."/>
        </authorList>
    </citation>
    <scope>NUCLEOTIDE SEQUENCE</scope>
    <source>
        <strain evidence="2">M932</strain>
    </source>
</reference>